<keyword evidence="3" id="KW-1185">Reference proteome</keyword>
<dbReference type="PANTHER" id="PTHR38166:SF1">
    <property type="entry name" value="C2H2-TYPE DOMAIN-CONTAINING PROTEIN"/>
    <property type="match status" value="1"/>
</dbReference>
<feature type="region of interest" description="Disordered" evidence="1">
    <location>
        <begin position="52"/>
        <end position="79"/>
    </location>
</feature>
<sequence>MLYCQETTCVGPGWVEIHRVKGHLHRRHALPPQCPRCWEVFATDNLRDTHLQNDPPCPKPENDTPLDGFTPAHRKKTDTNMTDAGKWREIYTILFPDDDAATIPNPYHEEVDFGQCGQSGSNTPTNFAGFVRREFLRLVRHELDILFQSEFQDVEERLRPRVRDIVFRLQTRIITIYERETMKTRPSREGGIGSPAVSGLIGEMEERAEPEQATVGQATMQMLTRAPRVSNFNDELAPVPWGGGPLPSKSALFEFNFDWSAPLDGLFNDPALNQFTSSQQDMWRWDGMPVT</sequence>
<reference evidence="2" key="1">
    <citation type="submission" date="2023-06" db="EMBL/GenBank/DDBJ databases">
        <title>Genome-scale phylogeny and comparative genomics of the fungal order Sordariales.</title>
        <authorList>
            <consortium name="Lawrence Berkeley National Laboratory"/>
            <person name="Hensen N."/>
            <person name="Bonometti L."/>
            <person name="Westerberg I."/>
            <person name="Brannstrom I.O."/>
            <person name="Guillou S."/>
            <person name="Cros-Aarteil S."/>
            <person name="Calhoun S."/>
            <person name="Haridas S."/>
            <person name="Kuo A."/>
            <person name="Mondo S."/>
            <person name="Pangilinan J."/>
            <person name="Riley R."/>
            <person name="Labutti K."/>
            <person name="Andreopoulos B."/>
            <person name="Lipzen A."/>
            <person name="Chen C."/>
            <person name="Yanf M."/>
            <person name="Daum C."/>
            <person name="Ng V."/>
            <person name="Clum A."/>
            <person name="Steindorff A."/>
            <person name="Ohm R."/>
            <person name="Martin F."/>
            <person name="Silar P."/>
            <person name="Natvig D."/>
            <person name="Lalanne C."/>
            <person name="Gautier V."/>
            <person name="Ament-Velasquez S.L."/>
            <person name="Kruys A."/>
            <person name="Hutchinson M.I."/>
            <person name="Powell A.J."/>
            <person name="Barry K."/>
            <person name="Miller A.N."/>
            <person name="Grigoriev I.V."/>
            <person name="Debuchy R."/>
            <person name="Gladieux P."/>
            <person name="Thoren M.H."/>
            <person name="Johannesson H."/>
        </authorList>
    </citation>
    <scope>NUCLEOTIDE SEQUENCE</scope>
    <source>
        <strain evidence="2">8032-3</strain>
    </source>
</reference>
<dbReference type="RefSeq" id="XP_060278243.1">
    <property type="nucleotide sequence ID" value="XM_060425710.1"/>
</dbReference>
<comment type="caution">
    <text evidence="2">The sequence shown here is derived from an EMBL/GenBank/DDBJ whole genome shotgun (WGS) entry which is preliminary data.</text>
</comment>
<evidence type="ECO:0000313" key="2">
    <source>
        <dbReference type="EMBL" id="KAK1762030.1"/>
    </source>
</evidence>
<dbReference type="PANTHER" id="PTHR38166">
    <property type="entry name" value="C2H2-TYPE DOMAIN-CONTAINING PROTEIN-RELATED"/>
    <property type="match status" value="1"/>
</dbReference>
<evidence type="ECO:0008006" key="4">
    <source>
        <dbReference type="Google" id="ProtNLM"/>
    </source>
</evidence>
<dbReference type="EMBL" id="MU839044">
    <property type="protein sequence ID" value="KAK1762030.1"/>
    <property type="molecule type" value="Genomic_DNA"/>
</dbReference>
<protein>
    <recommendedName>
        <fullName evidence="4">C2H2-type domain-containing protein</fullName>
    </recommendedName>
</protein>
<gene>
    <name evidence="2" type="ORF">QBC33DRAFT_501962</name>
</gene>
<accession>A0AAJ0FIE8</accession>
<evidence type="ECO:0000313" key="3">
    <source>
        <dbReference type="Proteomes" id="UP001244011"/>
    </source>
</evidence>
<proteinExistence type="predicted"/>
<dbReference type="GeneID" id="85308897"/>
<name>A0AAJ0FIE8_9PEZI</name>
<evidence type="ECO:0000256" key="1">
    <source>
        <dbReference type="SAM" id="MobiDB-lite"/>
    </source>
</evidence>
<dbReference type="AlphaFoldDB" id="A0AAJ0FIE8"/>
<organism evidence="2 3">
    <name type="scientific">Phialemonium atrogriseum</name>
    <dbReference type="NCBI Taxonomy" id="1093897"/>
    <lineage>
        <taxon>Eukaryota</taxon>
        <taxon>Fungi</taxon>
        <taxon>Dikarya</taxon>
        <taxon>Ascomycota</taxon>
        <taxon>Pezizomycotina</taxon>
        <taxon>Sordariomycetes</taxon>
        <taxon>Sordariomycetidae</taxon>
        <taxon>Cephalothecales</taxon>
        <taxon>Cephalothecaceae</taxon>
        <taxon>Phialemonium</taxon>
    </lineage>
</organism>
<dbReference type="Proteomes" id="UP001244011">
    <property type="component" value="Unassembled WGS sequence"/>
</dbReference>